<dbReference type="EMBL" id="UXUI01007977">
    <property type="protein sequence ID" value="VDD90086.1"/>
    <property type="molecule type" value="Genomic_DNA"/>
</dbReference>
<dbReference type="Gene3D" id="2.60.40.2440">
    <property type="entry name" value="Carbohydrate binding type-21 domain"/>
    <property type="match status" value="1"/>
</dbReference>
<feature type="domain" description="CBM21" evidence="2">
    <location>
        <begin position="100"/>
        <end position="207"/>
    </location>
</feature>
<dbReference type="InterPro" id="IPR005036">
    <property type="entry name" value="CBM21_dom"/>
</dbReference>
<dbReference type="STRING" id="51028.A0A0N4V4T6"/>
<feature type="compositionally biased region" description="Basic residues" evidence="1">
    <location>
        <begin position="1"/>
        <end position="10"/>
    </location>
</feature>
<evidence type="ECO:0000313" key="5">
    <source>
        <dbReference type="WBParaSite" id="EVEC_0000518401-mRNA-1"/>
    </source>
</evidence>
<reference evidence="3 4" key="2">
    <citation type="submission" date="2018-10" db="EMBL/GenBank/DDBJ databases">
        <authorList>
            <consortium name="Pathogen Informatics"/>
        </authorList>
    </citation>
    <scope>NUCLEOTIDE SEQUENCE [LARGE SCALE GENOMIC DNA]</scope>
</reference>
<evidence type="ECO:0000256" key="1">
    <source>
        <dbReference type="SAM" id="MobiDB-lite"/>
    </source>
</evidence>
<reference evidence="5" key="1">
    <citation type="submission" date="2017-02" db="UniProtKB">
        <authorList>
            <consortium name="WormBaseParasite"/>
        </authorList>
    </citation>
    <scope>IDENTIFICATION</scope>
</reference>
<proteinExistence type="predicted"/>
<dbReference type="WBParaSite" id="EVEC_0000518401-mRNA-1">
    <property type="protein sequence ID" value="EVEC_0000518401-mRNA-1"/>
    <property type="gene ID" value="EVEC_0000518401"/>
</dbReference>
<dbReference type="InterPro" id="IPR050782">
    <property type="entry name" value="PP1_regulatory_subunit_3"/>
</dbReference>
<dbReference type="GO" id="GO:0005979">
    <property type="term" value="P:regulation of glycogen biosynthetic process"/>
    <property type="evidence" value="ECO:0007669"/>
    <property type="project" value="TreeGrafter"/>
</dbReference>
<dbReference type="Proteomes" id="UP000274131">
    <property type="component" value="Unassembled WGS sequence"/>
</dbReference>
<feature type="region of interest" description="Disordered" evidence="1">
    <location>
        <begin position="1"/>
        <end position="25"/>
    </location>
</feature>
<protein>
    <submittedName>
        <fullName evidence="5">CBM21 domain-containing protein</fullName>
    </submittedName>
</protein>
<evidence type="ECO:0000313" key="3">
    <source>
        <dbReference type="EMBL" id="VDD90086.1"/>
    </source>
</evidence>
<dbReference type="PROSITE" id="PS51159">
    <property type="entry name" value="CBM21"/>
    <property type="match status" value="1"/>
</dbReference>
<dbReference type="PANTHER" id="PTHR12307">
    <property type="entry name" value="PROTEIN PHOSPHATASE 1 REGULATORY SUBUNIT"/>
    <property type="match status" value="1"/>
</dbReference>
<dbReference type="AlphaFoldDB" id="A0A0N4V4T6"/>
<dbReference type="PANTHER" id="PTHR12307:SF36">
    <property type="entry name" value="GLYCOGEN-BINDING SUBUNIT 76A"/>
    <property type="match status" value="1"/>
</dbReference>
<evidence type="ECO:0000313" key="4">
    <source>
        <dbReference type="Proteomes" id="UP000274131"/>
    </source>
</evidence>
<keyword evidence="4" id="KW-1185">Reference proteome</keyword>
<organism evidence="5">
    <name type="scientific">Enterobius vermicularis</name>
    <name type="common">Human pinworm</name>
    <dbReference type="NCBI Taxonomy" id="51028"/>
    <lineage>
        <taxon>Eukaryota</taxon>
        <taxon>Metazoa</taxon>
        <taxon>Ecdysozoa</taxon>
        <taxon>Nematoda</taxon>
        <taxon>Chromadorea</taxon>
        <taxon>Rhabditida</taxon>
        <taxon>Spirurina</taxon>
        <taxon>Oxyuridomorpha</taxon>
        <taxon>Oxyuroidea</taxon>
        <taxon>Oxyuridae</taxon>
        <taxon>Enterobius</taxon>
    </lineage>
</organism>
<dbReference type="OrthoDB" id="1881at2759"/>
<name>A0A0N4V4T6_ENTVE</name>
<dbReference type="GO" id="GO:2001069">
    <property type="term" value="F:glycogen binding"/>
    <property type="evidence" value="ECO:0007669"/>
    <property type="project" value="TreeGrafter"/>
</dbReference>
<dbReference type="Pfam" id="PF03370">
    <property type="entry name" value="CBM_21"/>
    <property type="match status" value="1"/>
</dbReference>
<evidence type="ECO:0000259" key="2">
    <source>
        <dbReference type="PROSITE" id="PS51159"/>
    </source>
</evidence>
<sequence>MERQRPKRRCERSVSLSSALKKPNSRGDKKVVHFADSLGLDLVHILPFHQRAYITPVKPQEAIRKISTVTPPSSTYLHLLFTTIGGYAWEDTGVKNNRLIEKTFRNGICLKTVETRGTNITGTIAVVNYEYAKEVYVRYTLDNWSSYIEVPAVYIYKKFADNIDMFSFSLFLPQMLPVGAKCEFCLRYRCGGRDYWDNNDTGNYVVEVRSLNFDQNDEDEGIYGLRYGSKKWL</sequence>
<dbReference type="InterPro" id="IPR038175">
    <property type="entry name" value="CBM21_dom_sf"/>
</dbReference>
<accession>A0A0N4V4T6</accession>
<dbReference type="GO" id="GO:0008157">
    <property type="term" value="F:protein phosphatase 1 binding"/>
    <property type="evidence" value="ECO:0007669"/>
    <property type="project" value="TreeGrafter"/>
</dbReference>
<dbReference type="GO" id="GO:0000164">
    <property type="term" value="C:protein phosphatase type 1 complex"/>
    <property type="evidence" value="ECO:0007669"/>
    <property type="project" value="TreeGrafter"/>
</dbReference>
<gene>
    <name evidence="3" type="ORF">EVEC_LOCUS4837</name>
</gene>